<gene>
    <name evidence="3" type="ordered locus">SGRA_0833</name>
</gene>
<evidence type="ECO:0000313" key="4">
    <source>
        <dbReference type="Proteomes" id="UP000007519"/>
    </source>
</evidence>
<feature type="transmembrane region" description="Helical" evidence="1">
    <location>
        <begin position="89"/>
        <end position="109"/>
    </location>
</feature>
<dbReference type="AlphaFoldDB" id="H6L233"/>
<dbReference type="RefSeq" id="WP_015691222.1">
    <property type="nucleotide sequence ID" value="NC_016940.1"/>
</dbReference>
<evidence type="ECO:0000256" key="1">
    <source>
        <dbReference type="SAM" id="Phobius"/>
    </source>
</evidence>
<evidence type="ECO:0000313" key="3">
    <source>
        <dbReference type="EMBL" id="AFC23570.1"/>
    </source>
</evidence>
<protein>
    <submittedName>
        <fullName evidence="3">RhaT</fullName>
    </submittedName>
</protein>
<dbReference type="InterPro" id="IPR000620">
    <property type="entry name" value="EamA_dom"/>
</dbReference>
<dbReference type="PANTHER" id="PTHR22911">
    <property type="entry name" value="ACYL-MALONYL CONDENSING ENZYME-RELATED"/>
    <property type="match status" value="1"/>
</dbReference>
<dbReference type="GO" id="GO:0016020">
    <property type="term" value="C:membrane"/>
    <property type="evidence" value="ECO:0007669"/>
    <property type="project" value="InterPro"/>
</dbReference>
<dbReference type="Proteomes" id="UP000007519">
    <property type="component" value="Chromosome"/>
</dbReference>
<dbReference type="eggNOG" id="COG0697">
    <property type="taxonomic scope" value="Bacteria"/>
</dbReference>
<dbReference type="KEGG" id="sgn:SGRA_0833"/>
<feature type="domain" description="EamA" evidence="2">
    <location>
        <begin position="150"/>
        <end position="276"/>
    </location>
</feature>
<keyword evidence="4" id="KW-1185">Reference proteome</keyword>
<feature type="transmembrane region" description="Helical" evidence="1">
    <location>
        <begin position="143"/>
        <end position="164"/>
    </location>
</feature>
<dbReference type="EMBL" id="CP002831">
    <property type="protein sequence ID" value="AFC23570.1"/>
    <property type="molecule type" value="Genomic_DNA"/>
</dbReference>
<keyword evidence="1" id="KW-0472">Membrane</keyword>
<feature type="transmembrane region" description="Helical" evidence="1">
    <location>
        <begin position="7"/>
        <end position="28"/>
    </location>
</feature>
<dbReference type="STRING" id="984262.SGRA_0833"/>
<keyword evidence="1" id="KW-0812">Transmembrane</keyword>
<feature type="transmembrane region" description="Helical" evidence="1">
    <location>
        <begin position="176"/>
        <end position="195"/>
    </location>
</feature>
<dbReference type="Pfam" id="PF00892">
    <property type="entry name" value="EamA"/>
    <property type="match status" value="1"/>
</dbReference>
<feature type="transmembrane region" description="Helical" evidence="1">
    <location>
        <begin position="207"/>
        <end position="227"/>
    </location>
</feature>
<sequence length="284" mass="31830">MKIEIKANLGLQLAVMLFGGAGLFARFSGLSASQLVLGRTFFAACCLFFFLPNVYALIKKNYQLSLRLGALLALHWWSFFMAIQQGSLALGVISFAAFPLFTVLLRPLLGQGPWLRSDLGRSLWLLLGVMLLIFPSLNAGDLLYVQAWGWGLCSAFSFALLSWTNKRALANLGANALAFLQNFGAFICLAFWQIWQLESWPSRYLPYFYLLLLGLVFTAGAHFLYIWALGHLRTEKVSLMASLEPLYAIFWALLLLGDWPSWEELLAAVVILGAVFWPRNSLEE</sequence>
<name>H6L233_SAPGL</name>
<keyword evidence="1" id="KW-1133">Transmembrane helix</keyword>
<proteinExistence type="predicted"/>
<feature type="transmembrane region" description="Helical" evidence="1">
    <location>
        <begin position="40"/>
        <end position="58"/>
    </location>
</feature>
<feature type="transmembrane region" description="Helical" evidence="1">
    <location>
        <begin position="121"/>
        <end position="137"/>
    </location>
</feature>
<dbReference type="OrthoDB" id="9150437at2"/>
<dbReference type="SUPFAM" id="SSF103481">
    <property type="entry name" value="Multidrug resistance efflux transporter EmrE"/>
    <property type="match status" value="1"/>
</dbReference>
<dbReference type="HOGENOM" id="CLU_033863_15_3_10"/>
<dbReference type="PANTHER" id="PTHR22911:SF79">
    <property type="entry name" value="MOBA-LIKE NTP TRANSFERASE DOMAIN-CONTAINING PROTEIN"/>
    <property type="match status" value="1"/>
</dbReference>
<evidence type="ECO:0000259" key="2">
    <source>
        <dbReference type="Pfam" id="PF00892"/>
    </source>
</evidence>
<organism evidence="3 4">
    <name type="scientific">Saprospira grandis (strain Lewin)</name>
    <dbReference type="NCBI Taxonomy" id="984262"/>
    <lineage>
        <taxon>Bacteria</taxon>
        <taxon>Pseudomonadati</taxon>
        <taxon>Bacteroidota</taxon>
        <taxon>Saprospiria</taxon>
        <taxon>Saprospirales</taxon>
        <taxon>Saprospiraceae</taxon>
        <taxon>Saprospira</taxon>
    </lineage>
</organism>
<dbReference type="InterPro" id="IPR037185">
    <property type="entry name" value="EmrE-like"/>
</dbReference>
<feature type="transmembrane region" description="Helical" evidence="1">
    <location>
        <begin position="65"/>
        <end position="83"/>
    </location>
</feature>
<accession>H6L233</accession>
<reference evidence="3 4" key="1">
    <citation type="journal article" date="2012" name="Stand. Genomic Sci.">
        <title>Complete genome sequencing and analysis of Saprospira grandis str. Lewin, a predatory marine bacterium.</title>
        <authorList>
            <person name="Saw J.H."/>
            <person name="Yuryev A."/>
            <person name="Kanbe M."/>
            <person name="Hou S."/>
            <person name="Young A.G."/>
            <person name="Aizawa S."/>
            <person name="Alam M."/>
        </authorList>
    </citation>
    <scope>NUCLEOTIDE SEQUENCE [LARGE SCALE GENOMIC DNA]</scope>
    <source>
        <strain evidence="3 4">Lewin</strain>
    </source>
</reference>